<dbReference type="Proteomes" id="UP000192343">
    <property type="component" value="Unassembled WGS sequence"/>
</dbReference>
<dbReference type="Gene3D" id="1.10.287.1700">
    <property type="match status" value="1"/>
</dbReference>
<evidence type="ECO:0000256" key="8">
    <source>
        <dbReference type="ARBA" id="ARBA00022927"/>
    </source>
</evidence>
<keyword evidence="10" id="KW-1006">Bacterial flagellum protein export</keyword>
<name>A0A1Y1RW61_9SPIO</name>
<dbReference type="GO" id="GO:0006935">
    <property type="term" value="P:chemotaxis"/>
    <property type="evidence" value="ECO:0007669"/>
    <property type="project" value="UniProtKB-KW"/>
</dbReference>
<evidence type="ECO:0000256" key="1">
    <source>
        <dbReference type="ARBA" id="ARBA00004413"/>
    </source>
</evidence>
<evidence type="ECO:0000256" key="3">
    <source>
        <dbReference type="ARBA" id="ARBA00020392"/>
    </source>
</evidence>
<proteinExistence type="inferred from homology"/>
<keyword evidence="7" id="KW-1005">Bacterial flagellum biogenesis</keyword>
<dbReference type="GO" id="GO:0009288">
    <property type="term" value="C:bacterial-type flagellum"/>
    <property type="evidence" value="ECO:0007669"/>
    <property type="project" value="InterPro"/>
</dbReference>
<keyword evidence="9" id="KW-0472">Membrane</keyword>
<protein>
    <recommendedName>
        <fullName evidence="3">Flagellar FliJ protein</fullName>
    </recommendedName>
</protein>
<evidence type="ECO:0000256" key="2">
    <source>
        <dbReference type="ARBA" id="ARBA00010004"/>
    </source>
</evidence>
<dbReference type="InterPro" id="IPR053716">
    <property type="entry name" value="Flag_assembly_chemotaxis_eff"/>
</dbReference>
<dbReference type="InterPro" id="IPR012823">
    <property type="entry name" value="Flagell_FliJ"/>
</dbReference>
<dbReference type="GO" id="GO:0044781">
    <property type="term" value="P:bacterial-type flagellum organization"/>
    <property type="evidence" value="ECO:0007669"/>
    <property type="project" value="UniProtKB-KW"/>
</dbReference>
<evidence type="ECO:0000256" key="5">
    <source>
        <dbReference type="ARBA" id="ARBA00022475"/>
    </source>
</evidence>
<gene>
    <name evidence="11" type="ORF">B4O97_13255</name>
</gene>
<dbReference type="RefSeq" id="WP_083051514.1">
    <property type="nucleotide sequence ID" value="NZ_MWQY01000014.1"/>
</dbReference>
<keyword evidence="8" id="KW-0653">Protein transport</keyword>
<comment type="caution">
    <text evidence="11">The sequence shown here is derived from an EMBL/GenBank/DDBJ whole genome shotgun (WGS) entry which is preliminary data.</text>
</comment>
<evidence type="ECO:0000256" key="6">
    <source>
        <dbReference type="ARBA" id="ARBA00022500"/>
    </source>
</evidence>
<dbReference type="NCBIfam" id="TIGR02473">
    <property type="entry name" value="flagell_FliJ"/>
    <property type="match status" value="1"/>
</dbReference>
<dbReference type="GO" id="GO:0005886">
    <property type="term" value="C:plasma membrane"/>
    <property type="evidence" value="ECO:0007669"/>
    <property type="project" value="UniProtKB-SubCell"/>
</dbReference>
<keyword evidence="6" id="KW-0145">Chemotaxis</keyword>
<evidence type="ECO:0000313" key="12">
    <source>
        <dbReference type="Proteomes" id="UP000192343"/>
    </source>
</evidence>
<keyword evidence="5" id="KW-1003">Cell membrane</keyword>
<evidence type="ECO:0000256" key="9">
    <source>
        <dbReference type="ARBA" id="ARBA00023136"/>
    </source>
</evidence>
<comment type="subcellular location">
    <subcellularLocation>
        <location evidence="1">Cell membrane</location>
        <topology evidence="1">Peripheral membrane protein</topology>
        <orientation evidence="1">Cytoplasmic side</orientation>
    </subcellularLocation>
</comment>
<keyword evidence="11" id="KW-0966">Cell projection</keyword>
<dbReference type="AlphaFoldDB" id="A0A1Y1RW61"/>
<accession>A0A1Y1RW61</accession>
<comment type="similarity">
    <text evidence="2">Belongs to the FliJ family.</text>
</comment>
<keyword evidence="4" id="KW-0813">Transport</keyword>
<keyword evidence="12" id="KW-1185">Reference proteome</keyword>
<dbReference type="GO" id="GO:0015031">
    <property type="term" value="P:protein transport"/>
    <property type="evidence" value="ECO:0007669"/>
    <property type="project" value="UniProtKB-KW"/>
</dbReference>
<dbReference type="GO" id="GO:0071973">
    <property type="term" value="P:bacterial-type flagellum-dependent cell motility"/>
    <property type="evidence" value="ECO:0007669"/>
    <property type="project" value="InterPro"/>
</dbReference>
<reference evidence="11 12" key="1">
    <citation type="submission" date="2017-03" db="EMBL/GenBank/DDBJ databases">
        <title>Draft Genome sequence of Marispirochaeta sp. strain JC444.</title>
        <authorList>
            <person name="Shivani Y."/>
            <person name="Subhash Y."/>
            <person name="Sasikala C."/>
            <person name="Ramana C."/>
        </authorList>
    </citation>
    <scope>NUCLEOTIDE SEQUENCE [LARGE SCALE GENOMIC DNA]</scope>
    <source>
        <strain evidence="11 12">JC444</strain>
    </source>
</reference>
<dbReference type="STRING" id="1963862.B4O97_13255"/>
<dbReference type="EMBL" id="MWQY01000014">
    <property type="protein sequence ID" value="ORC34275.1"/>
    <property type="molecule type" value="Genomic_DNA"/>
</dbReference>
<evidence type="ECO:0000256" key="7">
    <source>
        <dbReference type="ARBA" id="ARBA00022795"/>
    </source>
</evidence>
<sequence length="150" mass="17683">MRRFHFKLQKLLELKEYREREWEQKLGELTGRMEAIRQRIAECGRKRRQAFVSGAAAGNDFVARVAAENYIRRMEHTSSQLHQDLGRLGKEREKIQAGYIEASRERKVFEKLKEKKAAEFYREERKNEILKQDDLNSSAAARRIEAGGKE</sequence>
<evidence type="ECO:0000256" key="4">
    <source>
        <dbReference type="ARBA" id="ARBA00022448"/>
    </source>
</evidence>
<keyword evidence="11" id="KW-0282">Flagellum</keyword>
<organism evidence="11 12">
    <name type="scientific">Marispirochaeta aestuarii</name>
    <dbReference type="NCBI Taxonomy" id="1963862"/>
    <lineage>
        <taxon>Bacteria</taxon>
        <taxon>Pseudomonadati</taxon>
        <taxon>Spirochaetota</taxon>
        <taxon>Spirochaetia</taxon>
        <taxon>Spirochaetales</taxon>
        <taxon>Spirochaetaceae</taxon>
        <taxon>Marispirochaeta</taxon>
    </lineage>
</organism>
<evidence type="ECO:0000313" key="11">
    <source>
        <dbReference type="EMBL" id="ORC34275.1"/>
    </source>
</evidence>
<evidence type="ECO:0000256" key="10">
    <source>
        <dbReference type="ARBA" id="ARBA00023225"/>
    </source>
</evidence>
<dbReference type="Pfam" id="PF02050">
    <property type="entry name" value="FliJ"/>
    <property type="match status" value="1"/>
</dbReference>
<keyword evidence="11" id="KW-0969">Cilium</keyword>